<reference evidence="1 2" key="1">
    <citation type="submission" date="2018-08" db="EMBL/GenBank/DDBJ databases">
        <title>Genome and evolution of the arbuscular mycorrhizal fungus Diversispora epigaea (formerly Glomus versiforme) and its bacterial endosymbionts.</title>
        <authorList>
            <person name="Sun X."/>
            <person name="Fei Z."/>
            <person name="Harrison M."/>
        </authorList>
    </citation>
    <scope>NUCLEOTIDE SEQUENCE [LARGE SCALE GENOMIC DNA]</scope>
    <source>
        <strain evidence="1 2">IT104</strain>
    </source>
</reference>
<dbReference type="AlphaFoldDB" id="A0A397IVC5"/>
<name>A0A397IVC5_9GLOM</name>
<sequence>MFQAINHNPNKKISEDSHNHHLYYSPKKKVRKQPQTLAPPKTSVSPKALVPYKTSYLTSFRKIILRNTIHPKISPMKENLYGTALPSSSGGNGANDIISKCEYKKPEARTKAYHTKGNEYDANCSKKNQEPTVMSVITSQLNLETKLYGIHDIAHETFHLGKFREMNIARRCFHDGPFFLQEFKQPCKQPEECEVKEIFHTSKRRYVEIVESSSIIMINARNPNLVTEVHVLYIMFFELTKRDEILNLECGKE</sequence>
<evidence type="ECO:0000313" key="1">
    <source>
        <dbReference type="EMBL" id="RHZ79959.1"/>
    </source>
</evidence>
<accession>A0A397IVC5</accession>
<proteinExistence type="predicted"/>
<evidence type="ECO:0000313" key="2">
    <source>
        <dbReference type="Proteomes" id="UP000266861"/>
    </source>
</evidence>
<dbReference type="EMBL" id="PQFF01000130">
    <property type="protein sequence ID" value="RHZ79959.1"/>
    <property type="molecule type" value="Genomic_DNA"/>
</dbReference>
<keyword evidence="2" id="KW-1185">Reference proteome</keyword>
<organism evidence="1 2">
    <name type="scientific">Diversispora epigaea</name>
    <dbReference type="NCBI Taxonomy" id="1348612"/>
    <lineage>
        <taxon>Eukaryota</taxon>
        <taxon>Fungi</taxon>
        <taxon>Fungi incertae sedis</taxon>
        <taxon>Mucoromycota</taxon>
        <taxon>Glomeromycotina</taxon>
        <taxon>Glomeromycetes</taxon>
        <taxon>Diversisporales</taxon>
        <taxon>Diversisporaceae</taxon>
        <taxon>Diversispora</taxon>
    </lineage>
</organism>
<dbReference type="Proteomes" id="UP000266861">
    <property type="component" value="Unassembled WGS sequence"/>
</dbReference>
<protein>
    <submittedName>
        <fullName evidence="1">Uncharacterized protein</fullName>
    </submittedName>
</protein>
<comment type="caution">
    <text evidence="1">The sequence shown here is derived from an EMBL/GenBank/DDBJ whole genome shotgun (WGS) entry which is preliminary data.</text>
</comment>
<gene>
    <name evidence="1" type="ORF">Glove_139g363</name>
</gene>